<keyword evidence="7 12" id="KW-0472">Membrane</keyword>
<evidence type="ECO:0000256" key="4">
    <source>
        <dbReference type="ARBA" id="ARBA00022692"/>
    </source>
</evidence>
<evidence type="ECO:0000256" key="10">
    <source>
        <dbReference type="ARBA" id="ARBA00023286"/>
    </source>
</evidence>
<evidence type="ECO:0000256" key="11">
    <source>
        <dbReference type="ARBA" id="ARBA00023303"/>
    </source>
</evidence>
<accession>A0A8X6N1W3</accession>
<dbReference type="PANTHER" id="PTHR42643">
    <property type="entry name" value="IONOTROPIC RECEPTOR 20A-RELATED"/>
    <property type="match status" value="1"/>
</dbReference>
<organism evidence="14 15">
    <name type="scientific">Nephila pilipes</name>
    <name type="common">Giant wood spider</name>
    <name type="synonym">Nephila maculata</name>
    <dbReference type="NCBI Taxonomy" id="299642"/>
    <lineage>
        <taxon>Eukaryota</taxon>
        <taxon>Metazoa</taxon>
        <taxon>Ecdysozoa</taxon>
        <taxon>Arthropoda</taxon>
        <taxon>Chelicerata</taxon>
        <taxon>Arachnida</taxon>
        <taxon>Araneae</taxon>
        <taxon>Araneomorphae</taxon>
        <taxon>Entelegynae</taxon>
        <taxon>Araneoidea</taxon>
        <taxon>Nephilidae</taxon>
        <taxon>Nephila</taxon>
    </lineage>
</organism>
<comment type="caution">
    <text evidence="14">The sequence shown here is derived from an EMBL/GenBank/DDBJ whole genome shotgun (WGS) entry which is preliminary data.</text>
</comment>
<dbReference type="AlphaFoldDB" id="A0A8X6N1W3"/>
<evidence type="ECO:0000256" key="5">
    <source>
        <dbReference type="ARBA" id="ARBA00022989"/>
    </source>
</evidence>
<keyword evidence="3" id="KW-1003">Cell membrane</keyword>
<keyword evidence="2" id="KW-0813">Transport</keyword>
<dbReference type="EMBL" id="BMAW01053160">
    <property type="protein sequence ID" value="GFS89650.1"/>
    <property type="molecule type" value="Genomic_DNA"/>
</dbReference>
<keyword evidence="6" id="KW-0406">Ion transport</keyword>
<dbReference type="Proteomes" id="UP000887013">
    <property type="component" value="Unassembled WGS sequence"/>
</dbReference>
<protein>
    <recommendedName>
        <fullName evidence="13">Ionotropic glutamate receptor L-glutamate and glycine-binding domain-containing protein</fullName>
    </recommendedName>
</protein>
<feature type="transmembrane region" description="Helical" evidence="12">
    <location>
        <begin position="380"/>
        <end position="401"/>
    </location>
</feature>
<dbReference type="Gene3D" id="3.40.190.10">
    <property type="entry name" value="Periplasmic binding protein-like II"/>
    <property type="match status" value="1"/>
</dbReference>
<dbReference type="GO" id="GO:0015276">
    <property type="term" value="F:ligand-gated monoatomic ion channel activity"/>
    <property type="evidence" value="ECO:0007669"/>
    <property type="project" value="InterPro"/>
</dbReference>
<evidence type="ECO:0000256" key="12">
    <source>
        <dbReference type="SAM" id="Phobius"/>
    </source>
</evidence>
<evidence type="ECO:0000256" key="7">
    <source>
        <dbReference type="ARBA" id="ARBA00023136"/>
    </source>
</evidence>
<keyword evidence="9" id="KW-0325">Glycoprotein</keyword>
<reference evidence="14" key="1">
    <citation type="submission" date="2020-08" db="EMBL/GenBank/DDBJ databases">
        <title>Multicomponent nature underlies the extraordinary mechanical properties of spider dragline silk.</title>
        <authorList>
            <person name="Kono N."/>
            <person name="Nakamura H."/>
            <person name="Mori M."/>
            <person name="Yoshida Y."/>
            <person name="Ohtoshi R."/>
            <person name="Malay A.D."/>
            <person name="Moran D.A.P."/>
            <person name="Tomita M."/>
            <person name="Numata K."/>
            <person name="Arakawa K."/>
        </authorList>
    </citation>
    <scope>NUCLEOTIDE SEQUENCE</scope>
</reference>
<gene>
    <name evidence="14" type="primary">AVEN_140320_1</name>
    <name evidence="14" type="ORF">NPIL_315781</name>
</gene>
<keyword evidence="11" id="KW-0407">Ion channel</keyword>
<evidence type="ECO:0000256" key="2">
    <source>
        <dbReference type="ARBA" id="ARBA00022448"/>
    </source>
</evidence>
<feature type="transmembrane region" description="Helical" evidence="12">
    <location>
        <begin position="130"/>
        <end position="149"/>
    </location>
</feature>
<dbReference type="GO" id="GO:0005886">
    <property type="term" value="C:plasma membrane"/>
    <property type="evidence" value="ECO:0007669"/>
    <property type="project" value="UniProtKB-SubCell"/>
</dbReference>
<feature type="domain" description="Ionotropic glutamate receptor L-glutamate and glycine-binding" evidence="13">
    <location>
        <begin position="27"/>
        <end position="117"/>
    </location>
</feature>
<evidence type="ECO:0000256" key="3">
    <source>
        <dbReference type="ARBA" id="ARBA00022475"/>
    </source>
</evidence>
<feature type="transmembrane region" description="Helical" evidence="12">
    <location>
        <begin position="187"/>
        <end position="210"/>
    </location>
</feature>
<comment type="subcellular location">
    <subcellularLocation>
        <location evidence="1">Cell membrane</location>
        <topology evidence="1">Multi-pass membrane protein</topology>
    </subcellularLocation>
</comment>
<proteinExistence type="predicted"/>
<evidence type="ECO:0000313" key="15">
    <source>
        <dbReference type="Proteomes" id="UP000887013"/>
    </source>
</evidence>
<keyword evidence="4 12" id="KW-0812">Transmembrane</keyword>
<dbReference type="Gene3D" id="1.10.287.70">
    <property type="match status" value="1"/>
</dbReference>
<evidence type="ECO:0000313" key="14">
    <source>
        <dbReference type="EMBL" id="GFS89650.1"/>
    </source>
</evidence>
<sequence length="410" mass="46587">MKSPYFPSKIRVAAIELESAMTIKKVNNGFELGGVEGKLVHCLADKLNFEIDVLLPPDKDIITDFGNGTFGGIVGMLQKGEADMGVLGLTISEEVSEAVDFSVPLNVLEMIFLTKVPGEMPKVAAFTYPFSRYVWILYAFMIVASTMLFQRIMFRNVTLLGSFLSVLGSIASQAMENVRETPWRRVLFGLWLATATVMPFFYNTSFLSFLTMPEKVPVPRTFKELSDVVLSGKYKCLTAKEAAQTDLLRASTNEYMVKLGEIIEKNNWFYSYSEQFTDHLDEPVAIIIAKKVFDLLIGSPPFVSVKMSDDYLGVWHTAINWRKGFCCRKRVDDVLYGLVNGGLYEKWINDYAFRDKLHKRLEVKHEEPEMQLTLEDLKMAFYALFIGYALSFLAFFAEILIPKRLAIFYS</sequence>
<dbReference type="OrthoDB" id="6117597at2759"/>
<dbReference type="InterPro" id="IPR052192">
    <property type="entry name" value="Insect_Ionotropic_Sensory_Rcpt"/>
</dbReference>
<evidence type="ECO:0000256" key="8">
    <source>
        <dbReference type="ARBA" id="ARBA00023170"/>
    </source>
</evidence>
<keyword evidence="8" id="KW-0675">Receptor</keyword>
<keyword evidence="5 12" id="KW-1133">Transmembrane helix</keyword>
<dbReference type="Pfam" id="PF10613">
    <property type="entry name" value="Lig_chan-Glu_bd"/>
    <property type="match status" value="1"/>
</dbReference>
<evidence type="ECO:0000256" key="6">
    <source>
        <dbReference type="ARBA" id="ARBA00023065"/>
    </source>
</evidence>
<evidence type="ECO:0000256" key="1">
    <source>
        <dbReference type="ARBA" id="ARBA00004651"/>
    </source>
</evidence>
<evidence type="ECO:0000256" key="9">
    <source>
        <dbReference type="ARBA" id="ARBA00023180"/>
    </source>
</evidence>
<dbReference type="InterPro" id="IPR019594">
    <property type="entry name" value="Glu/Gly-bd"/>
</dbReference>
<keyword evidence="10" id="KW-1071">Ligand-gated ion channel</keyword>
<dbReference type="SUPFAM" id="SSF53850">
    <property type="entry name" value="Periplasmic binding protein-like II"/>
    <property type="match status" value="1"/>
</dbReference>
<dbReference type="PANTHER" id="PTHR42643:SF24">
    <property type="entry name" value="IONOTROPIC RECEPTOR 60A"/>
    <property type="match status" value="1"/>
</dbReference>
<name>A0A8X6N1W3_NEPPI</name>
<keyword evidence="15" id="KW-1185">Reference proteome</keyword>
<evidence type="ECO:0000259" key="13">
    <source>
        <dbReference type="Pfam" id="PF10613"/>
    </source>
</evidence>